<keyword evidence="9 16" id="KW-0460">Magnesium</keyword>
<keyword evidence="20" id="KW-1185">Reference proteome</keyword>
<dbReference type="GO" id="GO:0003677">
    <property type="term" value="F:DNA binding"/>
    <property type="evidence" value="ECO:0007669"/>
    <property type="project" value="UniProtKB-UniRule"/>
</dbReference>
<evidence type="ECO:0000256" key="16">
    <source>
        <dbReference type="RuleBase" id="RU369042"/>
    </source>
</evidence>
<comment type="subcellular location">
    <subcellularLocation>
        <location evidence="2 16">Nucleus</location>
    </subcellularLocation>
</comment>
<dbReference type="SUPFAM" id="SSF52980">
    <property type="entry name" value="Restriction endonuclease-like"/>
    <property type="match status" value="1"/>
</dbReference>
<dbReference type="PANTHER" id="PTHR13451:SF0">
    <property type="entry name" value="CROSSOVER JUNCTION ENDONUCLEASE MUS81"/>
    <property type="match status" value="1"/>
</dbReference>
<dbReference type="EMBL" id="KN846960">
    <property type="protein sequence ID" value="KIW65393.1"/>
    <property type="molecule type" value="Genomic_DNA"/>
</dbReference>
<dbReference type="GO" id="GO:0000712">
    <property type="term" value="P:resolution of meiotic recombination intermediates"/>
    <property type="evidence" value="ECO:0007669"/>
    <property type="project" value="TreeGrafter"/>
</dbReference>
<dbReference type="InterPro" id="IPR027421">
    <property type="entry name" value="DNA_pol_lamdba_lyase_dom_sf"/>
</dbReference>
<dbReference type="GO" id="GO:0031573">
    <property type="term" value="P:mitotic intra-S DNA damage checkpoint signaling"/>
    <property type="evidence" value="ECO:0007669"/>
    <property type="project" value="TreeGrafter"/>
</dbReference>
<evidence type="ECO:0000313" key="20">
    <source>
        <dbReference type="Proteomes" id="UP000054266"/>
    </source>
</evidence>
<dbReference type="InterPro" id="IPR011335">
    <property type="entry name" value="Restrct_endonuc-II-like"/>
</dbReference>
<dbReference type="GO" id="GO:0008821">
    <property type="term" value="F:crossover junction DNA endonuclease activity"/>
    <property type="evidence" value="ECO:0007669"/>
    <property type="project" value="UniProtKB-UniRule"/>
</dbReference>
<evidence type="ECO:0000256" key="2">
    <source>
        <dbReference type="ARBA" id="ARBA00004123"/>
    </source>
</evidence>
<dbReference type="InterPro" id="IPR047417">
    <property type="entry name" value="WHD_MUS81"/>
</dbReference>
<dbReference type="Gene3D" id="3.40.50.10130">
    <property type="match status" value="1"/>
</dbReference>
<comment type="function">
    <text evidence="14 16">Interacts with EME1 to form a DNA structure-specific endonuclease with substrate preference for branched DNA structures with a 5'-end at the branch nick. Typical substrates include 3'-flap structures, D-loops, replication forks and nicked Holliday junctions. May be required in mitosis for the processing of stalled or collapsed replication fork intermediates. May be required in meiosis for the repair of meiosis-specific double strand breaks subsequent to single-end invasion (SEI).</text>
</comment>
<keyword evidence="7 16" id="KW-0227">DNA damage</keyword>
<dbReference type="GO" id="GO:0031297">
    <property type="term" value="P:replication fork processing"/>
    <property type="evidence" value="ECO:0007669"/>
    <property type="project" value="UniProtKB-ARBA"/>
</dbReference>
<evidence type="ECO:0000256" key="13">
    <source>
        <dbReference type="ARBA" id="ARBA00023254"/>
    </source>
</evidence>
<dbReference type="Gene3D" id="1.10.150.110">
    <property type="entry name" value="DNA polymerase beta, N-terminal domain-like"/>
    <property type="match status" value="1"/>
</dbReference>
<evidence type="ECO:0000256" key="17">
    <source>
        <dbReference type="SAM" id="MobiDB-lite"/>
    </source>
</evidence>
<dbReference type="Pfam" id="PF14716">
    <property type="entry name" value="HHH_8"/>
    <property type="match status" value="1"/>
</dbReference>
<evidence type="ECO:0000256" key="7">
    <source>
        <dbReference type="ARBA" id="ARBA00022763"/>
    </source>
</evidence>
<keyword evidence="10 16" id="KW-0233">DNA recombination</keyword>
<dbReference type="AlphaFoldDB" id="A0A0D2FBK1"/>
<dbReference type="InterPro" id="IPR047416">
    <property type="entry name" value="XPF_nuclease_Mus81"/>
</dbReference>
<dbReference type="Proteomes" id="UP000054266">
    <property type="component" value="Unassembled WGS sequence"/>
</dbReference>
<keyword evidence="4 16" id="KW-0540">Nuclease</keyword>
<name>A0A0D2FBK1_9EURO</name>
<dbReference type="Gene3D" id="1.10.10.10">
    <property type="entry name" value="Winged helix-like DNA-binding domain superfamily/Winged helix DNA-binding domain"/>
    <property type="match status" value="1"/>
</dbReference>
<dbReference type="GO" id="GO:0005634">
    <property type="term" value="C:nucleus"/>
    <property type="evidence" value="ECO:0007669"/>
    <property type="project" value="UniProtKB-SubCell"/>
</dbReference>
<accession>A0A0D2FBK1</accession>
<dbReference type="FunFam" id="1.10.150.110:FF:000001">
    <property type="entry name" value="Putative Crossover junction endonuclease MUS81"/>
    <property type="match status" value="1"/>
</dbReference>
<keyword evidence="5 16" id="KW-0479">Metal-binding</keyword>
<organism evidence="19 20">
    <name type="scientific">Phialophora macrospora</name>
    <dbReference type="NCBI Taxonomy" id="1851006"/>
    <lineage>
        <taxon>Eukaryota</taxon>
        <taxon>Fungi</taxon>
        <taxon>Dikarya</taxon>
        <taxon>Ascomycota</taxon>
        <taxon>Pezizomycotina</taxon>
        <taxon>Eurotiomycetes</taxon>
        <taxon>Chaetothyriomycetidae</taxon>
        <taxon>Chaetothyriales</taxon>
        <taxon>Herpotrichiellaceae</taxon>
        <taxon>Phialophora</taxon>
    </lineage>
</organism>
<dbReference type="CDD" id="cd21036">
    <property type="entry name" value="WH_MUS81"/>
    <property type="match status" value="1"/>
</dbReference>
<protein>
    <recommendedName>
        <fullName evidence="16">Crossover junction endonuclease MUS81</fullName>
        <ecNumber evidence="16">3.1.22.-</ecNumber>
    </recommendedName>
</protein>
<dbReference type="PANTHER" id="PTHR13451">
    <property type="entry name" value="CLASS II CROSSOVER JUNCTION ENDONUCLEASE MUS81"/>
    <property type="match status" value="1"/>
</dbReference>
<evidence type="ECO:0000256" key="10">
    <source>
        <dbReference type="ARBA" id="ARBA00023172"/>
    </source>
</evidence>
<dbReference type="GO" id="GO:0046872">
    <property type="term" value="F:metal ion binding"/>
    <property type="evidence" value="ECO:0007669"/>
    <property type="project" value="UniProtKB-UniRule"/>
</dbReference>
<dbReference type="SMART" id="SM00891">
    <property type="entry name" value="ERCC4"/>
    <property type="match status" value="1"/>
</dbReference>
<evidence type="ECO:0000256" key="1">
    <source>
        <dbReference type="ARBA" id="ARBA00001946"/>
    </source>
</evidence>
<evidence type="ECO:0000256" key="12">
    <source>
        <dbReference type="ARBA" id="ARBA00023242"/>
    </source>
</evidence>
<dbReference type="GO" id="GO:0048476">
    <property type="term" value="C:Holliday junction resolvase complex"/>
    <property type="evidence" value="ECO:0007669"/>
    <property type="project" value="UniProtKB-UniRule"/>
</dbReference>
<evidence type="ECO:0000256" key="14">
    <source>
        <dbReference type="ARBA" id="ARBA00058015"/>
    </source>
</evidence>
<keyword evidence="13" id="KW-0469">Meiosis</keyword>
<evidence type="ECO:0000313" key="19">
    <source>
        <dbReference type="EMBL" id="KIW65393.1"/>
    </source>
</evidence>
<dbReference type="GO" id="GO:0006308">
    <property type="term" value="P:DNA catabolic process"/>
    <property type="evidence" value="ECO:0007669"/>
    <property type="project" value="UniProtKB-UniRule"/>
</dbReference>
<evidence type="ECO:0000256" key="3">
    <source>
        <dbReference type="ARBA" id="ARBA00010015"/>
    </source>
</evidence>
<dbReference type="EC" id="3.1.22.-" evidence="16"/>
<comment type="similarity">
    <text evidence="3 16">Belongs to the XPF family.</text>
</comment>
<dbReference type="HOGENOM" id="CLU_014329_1_0_1"/>
<keyword evidence="11 16" id="KW-0234">DNA repair</keyword>
<dbReference type="SUPFAM" id="SSF47802">
    <property type="entry name" value="DNA polymerase beta, N-terminal domain-like"/>
    <property type="match status" value="1"/>
</dbReference>
<feature type="domain" description="ERCC4" evidence="18">
    <location>
        <begin position="347"/>
        <end position="460"/>
    </location>
</feature>
<dbReference type="STRING" id="5601.A0A0D2FBK1"/>
<dbReference type="GO" id="GO:0000727">
    <property type="term" value="P:double-strand break repair via break-induced replication"/>
    <property type="evidence" value="ECO:0007669"/>
    <property type="project" value="UniProtKB-UniRule"/>
</dbReference>
<dbReference type="InterPro" id="IPR036388">
    <property type="entry name" value="WH-like_DNA-bd_sf"/>
</dbReference>
<evidence type="ECO:0000256" key="6">
    <source>
        <dbReference type="ARBA" id="ARBA00022759"/>
    </source>
</evidence>
<evidence type="ECO:0000256" key="11">
    <source>
        <dbReference type="ARBA" id="ARBA00023204"/>
    </source>
</evidence>
<evidence type="ECO:0000259" key="18">
    <source>
        <dbReference type="SMART" id="SM00891"/>
    </source>
</evidence>
<dbReference type="InterPro" id="IPR006166">
    <property type="entry name" value="ERCC4_domain"/>
</dbReference>
<dbReference type="GO" id="GO:0048257">
    <property type="term" value="F:3'-flap endonuclease activity"/>
    <property type="evidence" value="ECO:0007669"/>
    <property type="project" value="TreeGrafter"/>
</dbReference>
<keyword evidence="12 16" id="KW-0539">Nucleus</keyword>
<evidence type="ECO:0000256" key="8">
    <source>
        <dbReference type="ARBA" id="ARBA00022801"/>
    </source>
</evidence>
<evidence type="ECO:0000256" key="9">
    <source>
        <dbReference type="ARBA" id="ARBA00022842"/>
    </source>
</evidence>
<feature type="region of interest" description="Disordered" evidence="17">
    <location>
        <begin position="75"/>
        <end position="96"/>
    </location>
</feature>
<feature type="region of interest" description="Disordered" evidence="17">
    <location>
        <begin position="217"/>
        <end position="254"/>
    </location>
</feature>
<dbReference type="CDD" id="cd20074">
    <property type="entry name" value="XPF_nuclease_Mus81"/>
    <property type="match status" value="1"/>
</dbReference>
<sequence>MPEECMNPLLAGWLKEWMDQAKERSAKSYTVYKKAYSSMTACPIHFSHPSEALSLNGLGPKLCDRLTDKLKEHCEQNGLPMPTKNRRRAKRASEVTASDAAVVAEAEQSSPVQKKRRTQPYVPKYRSGAYGLIIALGTLDRASNQAISKADLISLAQEHCDSSYTVPSDTTKYFTAWKSINTLESKELVCTKGHPTKKYYLSDEGWEVADGIKANEEGRPVEKSIQKKGKSARKETVSRSATPDPVIQQKPAAARAVNVSRPIMLEPYSSRPVPALQPRHPRPEGPGAQETSDVLDLVSASENEWPDSEPEMSLTNMGAGRTVQRPTTAESSIEDTIILPAGSFEVKIVLDMREVRSVTDRDYISGELKKLGVSPLMRSLPLGDVLWVAEVSPLYNNNLKAAIIDDEGDGKIEIVLEHILERKRLDDLISSIKDGRFHEQKFRLHKSGIRNVTYLVEEYSVSQERMDKYGNAVESAIASMQVVDNFFVKQTTKLDDTISYLARMTKTLKALYEARDINVIPAQSFEAEAATLMLGRLRKTSPDSVFGMTFSVFSAMCDKSESMTLRDVYLKMLMCIRGVTGEKAVEIQKNWPTPHALAEAYEGREKGASRDSMISDRLGNAIPRKKVAKILSAKIAEIWA</sequence>
<gene>
    <name evidence="19" type="ORF">PV04_07656</name>
</gene>
<comment type="subunit">
    <text evidence="15 16">Interacts with EME1.</text>
</comment>
<keyword evidence="6 16" id="KW-0255">Endonuclease</keyword>
<dbReference type="InterPro" id="IPR033309">
    <property type="entry name" value="Mus81"/>
</dbReference>
<comment type="cofactor">
    <cofactor evidence="1 16">
        <name>Mg(2+)</name>
        <dbReference type="ChEBI" id="CHEBI:18420"/>
    </cofactor>
</comment>
<dbReference type="Gene3D" id="1.10.150.670">
    <property type="entry name" value="Crossover junction endonuclease EME1, DNA-binding domain"/>
    <property type="match status" value="1"/>
</dbReference>
<dbReference type="FunFam" id="3.40.50.10130:FF:000003">
    <property type="entry name" value="Crossover junction endonuclease MUS81"/>
    <property type="match status" value="1"/>
</dbReference>
<evidence type="ECO:0000256" key="5">
    <source>
        <dbReference type="ARBA" id="ARBA00022723"/>
    </source>
</evidence>
<reference evidence="19 20" key="1">
    <citation type="submission" date="2015-01" db="EMBL/GenBank/DDBJ databases">
        <title>The Genome Sequence of Capronia semiimmersa CBS27337.</title>
        <authorList>
            <consortium name="The Broad Institute Genomics Platform"/>
            <person name="Cuomo C."/>
            <person name="de Hoog S."/>
            <person name="Gorbushina A."/>
            <person name="Stielow B."/>
            <person name="Teixiera M."/>
            <person name="Abouelleil A."/>
            <person name="Chapman S.B."/>
            <person name="Priest M."/>
            <person name="Young S.K."/>
            <person name="Wortman J."/>
            <person name="Nusbaum C."/>
            <person name="Birren B."/>
        </authorList>
    </citation>
    <scope>NUCLEOTIDE SEQUENCE [LARGE SCALE GENOMIC DNA]</scope>
    <source>
        <strain evidence="19 20">CBS 27337</strain>
    </source>
</reference>
<evidence type="ECO:0000256" key="4">
    <source>
        <dbReference type="ARBA" id="ARBA00022722"/>
    </source>
</evidence>
<dbReference type="InterPro" id="IPR042530">
    <property type="entry name" value="EME1/EME2_C"/>
</dbReference>
<proteinExistence type="inferred from homology"/>
<dbReference type="FunFam" id="1.10.10.10:FF:000307">
    <property type="entry name" value="Crossover junction endonuclease MUS81"/>
    <property type="match status" value="1"/>
</dbReference>
<keyword evidence="8 16" id="KW-0378">Hydrolase</keyword>
<evidence type="ECO:0000256" key="15">
    <source>
        <dbReference type="ARBA" id="ARBA00064962"/>
    </source>
</evidence>
<dbReference type="InterPro" id="IPR010996">
    <property type="entry name" value="HHH_MUS81"/>
</dbReference>
<dbReference type="Pfam" id="PF21136">
    <property type="entry name" value="WHD_MUS81"/>
    <property type="match status" value="1"/>
</dbReference>
<feature type="region of interest" description="Disordered" evidence="17">
    <location>
        <begin position="268"/>
        <end position="292"/>
    </location>
</feature>
<dbReference type="Pfam" id="PF02732">
    <property type="entry name" value="ERCC4"/>
    <property type="match status" value="1"/>
</dbReference>